<dbReference type="InterPro" id="IPR051313">
    <property type="entry name" value="Bact_iron-sidero_bind"/>
</dbReference>
<dbReference type="CDD" id="cd01146">
    <property type="entry name" value="FhuD"/>
    <property type="match status" value="1"/>
</dbReference>
<keyword evidence="3" id="KW-0813">Transport</keyword>
<comment type="caution">
    <text evidence="7">The sequence shown here is derived from an EMBL/GenBank/DDBJ whole genome shotgun (WGS) entry which is preliminary data.</text>
</comment>
<feature type="signal peptide" evidence="5">
    <location>
        <begin position="1"/>
        <end position="19"/>
    </location>
</feature>
<evidence type="ECO:0000313" key="8">
    <source>
        <dbReference type="Proteomes" id="UP001521931"/>
    </source>
</evidence>
<comment type="similarity">
    <text evidence="2">Belongs to the bacterial solute-binding protein 8 family.</text>
</comment>
<sequence length="352" mass="35810">MSLSRRSLLVLTSATLALAACGSGSGGSGAGAESGQASSGAASLGSGGAEQGAFPVTLKHSFGETTITKEPTKVATVGWVDQDMAVSLGVVPVGATAMTWGGNAAKSTDWFDAAVAKLGGKAPTRYDDTDGIPVTEIAKLAPDVILATGSGLTKADYDTLSKVAPVVAQPGAPWVTPWTTSLDMVGKALGRPTKATAVRAQTDKVVADAKTAHPELAGKSMVFAYLATTDLSQIGIYGKEDNRVRALESFGLTSAPIVGTAVKPGQFYGNVSAEQASTIQSDVLLTYADKPADIASFKANPLIGQIPALKSGHAYAEVDKQIGLSVTNPSPLSMPFIVDKYLPGVVKAVKGA</sequence>
<evidence type="ECO:0000256" key="2">
    <source>
        <dbReference type="ARBA" id="ARBA00008814"/>
    </source>
</evidence>
<accession>A0ABS9Q5B7</accession>
<reference evidence="7 8" key="1">
    <citation type="submission" date="2022-02" db="EMBL/GenBank/DDBJ databases">
        <title>Uncovering new skin microbiome diversity through culturing and metagenomics.</title>
        <authorList>
            <person name="Conlan S."/>
            <person name="Deming C."/>
            <person name="Nisc Comparative Sequencing Program N."/>
            <person name="Segre J.A."/>
        </authorList>
    </citation>
    <scope>NUCLEOTIDE SEQUENCE [LARGE SCALE GENOMIC DNA]</scope>
    <source>
        <strain evidence="7 8">ACRQZ</strain>
    </source>
</reference>
<dbReference type="RefSeq" id="WP_239265590.1">
    <property type="nucleotide sequence ID" value="NZ_DAMCTM010000003.1"/>
</dbReference>
<evidence type="ECO:0000313" key="7">
    <source>
        <dbReference type="EMBL" id="MCG7323072.1"/>
    </source>
</evidence>
<keyword evidence="8" id="KW-1185">Reference proteome</keyword>
<dbReference type="PROSITE" id="PS51318">
    <property type="entry name" value="TAT"/>
    <property type="match status" value="1"/>
</dbReference>
<comment type="subcellular location">
    <subcellularLocation>
        <location evidence="1">Cell envelope</location>
    </subcellularLocation>
</comment>
<dbReference type="EMBL" id="JAKRCV010000056">
    <property type="protein sequence ID" value="MCG7323072.1"/>
    <property type="molecule type" value="Genomic_DNA"/>
</dbReference>
<dbReference type="PROSITE" id="PS51257">
    <property type="entry name" value="PROKAR_LIPOPROTEIN"/>
    <property type="match status" value="1"/>
</dbReference>
<feature type="domain" description="Fe/B12 periplasmic-binding" evidence="6">
    <location>
        <begin position="73"/>
        <end position="349"/>
    </location>
</feature>
<feature type="chain" id="PRO_5046427394" evidence="5">
    <location>
        <begin position="20"/>
        <end position="352"/>
    </location>
</feature>
<dbReference type="Gene3D" id="3.40.50.1980">
    <property type="entry name" value="Nitrogenase molybdenum iron protein domain"/>
    <property type="match status" value="2"/>
</dbReference>
<name>A0ABS9Q5B7_9MICO</name>
<evidence type="ECO:0000256" key="1">
    <source>
        <dbReference type="ARBA" id="ARBA00004196"/>
    </source>
</evidence>
<evidence type="ECO:0000259" key="6">
    <source>
        <dbReference type="PROSITE" id="PS50983"/>
    </source>
</evidence>
<dbReference type="SUPFAM" id="SSF53807">
    <property type="entry name" value="Helical backbone' metal receptor"/>
    <property type="match status" value="1"/>
</dbReference>
<proteinExistence type="inferred from homology"/>
<dbReference type="InterPro" id="IPR006311">
    <property type="entry name" value="TAT_signal"/>
</dbReference>
<dbReference type="PROSITE" id="PS50983">
    <property type="entry name" value="FE_B12_PBP"/>
    <property type="match status" value="1"/>
</dbReference>
<organism evidence="7 8">
    <name type="scientific">Arsenicicoccus bolidensis</name>
    <dbReference type="NCBI Taxonomy" id="229480"/>
    <lineage>
        <taxon>Bacteria</taxon>
        <taxon>Bacillati</taxon>
        <taxon>Actinomycetota</taxon>
        <taxon>Actinomycetes</taxon>
        <taxon>Micrococcales</taxon>
        <taxon>Intrasporangiaceae</taxon>
        <taxon>Arsenicicoccus</taxon>
    </lineage>
</organism>
<evidence type="ECO:0000256" key="5">
    <source>
        <dbReference type="SAM" id="SignalP"/>
    </source>
</evidence>
<dbReference type="PANTHER" id="PTHR30532:SF24">
    <property type="entry name" value="FERRIC ENTEROBACTIN-BINDING PERIPLASMIC PROTEIN FEPB"/>
    <property type="match status" value="1"/>
</dbReference>
<dbReference type="PANTHER" id="PTHR30532">
    <property type="entry name" value="IRON III DICITRATE-BINDING PERIPLASMIC PROTEIN"/>
    <property type="match status" value="1"/>
</dbReference>
<dbReference type="InterPro" id="IPR002491">
    <property type="entry name" value="ABC_transptr_periplasmic_BD"/>
</dbReference>
<dbReference type="Pfam" id="PF01497">
    <property type="entry name" value="Peripla_BP_2"/>
    <property type="match status" value="1"/>
</dbReference>
<dbReference type="Proteomes" id="UP001521931">
    <property type="component" value="Unassembled WGS sequence"/>
</dbReference>
<evidence type="ECO:0000256" key="4">
    <source>
        <dbReference type="ARBA" id="ARBA00022729"/>
    </source>
</evidence>
<keyword evidence="4 5" id="KW-0732">Signal</keyword>
<gene>
    <name evidence="7" type="ORF">MHL29_14395</name>
</gene>
<protein>
    <submittedName>
        <fullName evidence="7">Iron-siderophore ABC transporter substrate-binding protein</fullName>
    </submittedName>
</protein>
<evidence type="ECO:0000256" key="3">
    <source>
        <dbReference type="ARBA" id="ARBA00022448"/>
    </source>
</evidence>